<dbReference type="AlphaFoldDB" id="F8P752"/>
<gene>
    <name evidence="1" type="ORF">SERLADRAFT_398829</name>
</gene>
<dbReference type="Proteomes" id="UP000008064">
    <property type="component" value="Unassembled WGS sequence"/>
</dbReference>
<name>F8P752_SERL9</name>
<reference evidence="1" key="1">
    <citation type="submission" date="2011-04" db="EMBL/GenBank/DDBJ databases">
        <title>Evolution of plant cell wall degrading machinery underlies the functional diversity of forest fungi.</title>
        <authorList>
            <consortium name="US DOE Joint Genome Institute (JGI-PGF)"/>
            <person name="Eastwood D.C."/>
            <person name="Floudas D."/>
            <person name="Binder M."/>
            <person name="Majcherczyk A."/>
            <person name="Schneider P."/>
            <person name="Aerts A."/>
            <person name="Asiegbu F.O."/>
            <person name="Baker S.E."/>
            <person name="Barry K."/>
            <person name="Bendiksby M."/>
            <person name="Blumentritt M."/>
            <person name="Coutinho P.M."/>
            <person name="Cullen D."/>
            <person name="Cullen D."/>
            <person name="Gathman A."/>
            <person name="Goodell B."/>
            <person name="Henrissat B."/>
            <person name="Ihrmark K."/>
            <person name="Kauserud H."/>
            <person name="Kohler A."/>
            <person name="LaButti K."/>
            <person name="Lapidus A."/>
            <person name="Lavin J.L."/>
            <person name="Lee Y.-H."/>
            <person name="Lindquist E."/>
            <person name="Lilly W."/>
            <person name="Lucas S."/>
            <person name="Morin E."/>
            <person name="Murat C."/>
            <person name="Oguiza J.A."/>
            <person name="Park J."/>
            <person name="Pisabarro A.G."/>
            <person name="Riley R."/>
            <person name="Rosling A."/>
            <person name="Salamov A."/>
            <person name="Schmidt O."/>
            <person name="Schmutz J."/>
            <person name="Skrede I."/>
            <person name="Stenlid J."/>
            <person name="Wiebenga A."/>
            <person name="Xie X."/>
            <person name="Kues U."/>
            <person name="Hibbett D.S."/>
            <person name="Hoffmeister D."/>
            <person name="Hogberg N."/>
            <person name="Martin F."/>
            <person name="Grigoriev I.V."/>
            <person name="Watkinson S.C."/>
        </authorList>
    </citation>
    <scope>NUCLEOTIDE SEQUENCE</scope>
    <source>
        <strain evidence="1">S7.9</strain>
    </source>
</reference>
<dbReference type="EMBL" id="GL945439">
    <property type="protein sequence ID" value="EGO21268.1"/>
    <property type="molecule type" value="Genomic_DNA"/>
</dbReference>
<dbReference type="KEGG" id="sla:SERLADRAFT_398829"/>
<evidence type="ECO:0000313" key="1">
    <source>
        <dbReference type="EMBL" id="EGO21268.1"/>
    </source>
</evidence>
<sequence length="84" mass="9283">MKVSVCLLGAQSKHLCAAAPLRRARSVLIPFTSIPGYVGERINTGEMRARMGADSVILHAYNYVKAPRSRRVAKCRTRLAIEDI</sequence>
<organism>
    <name type="scientific">Serpula lacrymans var. lacrymans (strain S7.9)</name>
    <name type="common">Dry rot fungus</name>
    <dbReference type="NCBI Taxonomy" id="578457"/>
    <lineage>
        <taxon>Eukaryota</taxon>
        <taxon>Fungi</taxon>
        <taxon>Dikarya</taxon>
        <taxon>Basidiomycota</taxon>
        <taxon>Agaricomycotina</taxon>
        <taxon>Agaricomycetes</taxon>
        <taxon>Agaricomycetidae</taxon>
        <taxon>Boletales</taxon>
        <taxon>Coniophorineae</taxon>
        <taxon>Serpulaceae</taxon>
        <taxon>Serpula</taxon>
    </lineage>
</organism>
<proteinExistence type="predicted"/>
<dbReference type="RefSeq" id="XP_007322225.1">
    <property type="nucleotide sequence ID" value="XM_007322163.1"/>
</dbReference>
<dbReference type="GeneID" id="18811916"/>
<protein>
    <submittedName>
        <fullName evidence="1">Uncharacterized protein</fullName>
    </submittedName>
</protein>
<dbReference type="HOGENOM" id="CLU_193206_0_0_1"/>
<accession>F8P752</accession>